<dbReference type="InterPro" id="IPR015919">
    <property type="entry name" value="Cadherin-like_sf"/>
</dbReference>
<dbReference type="CDD" id="cd11304">
    <property type="entry name" value="Cadherin_repeat"/>
    <property type="match status" value="1"/>
</dbReference>
<gene>
    <name evidence="3" type="primary">ORF8442</name>
</gene>
<protein>
    <recommendedName>
        <fullName evidence="2">Cadherin domain-containing protein</fullName>
    </recommendedName>
</protein>
<reference evidence="3" key="1">
    <citation type="submission" date="2014-12" db="EMBL/GenBank/DDBJ databases">
        <title>Insight into the proteome of Arion vulgaris.</title>
        <authorList>
            <person name="Aradska J."/>
            <person name="Bulat T."/>
            <person name="Smidak R."/>
            <person name="Sarate P."/>
            <person name="Gangsoo J."/>
            <person name="Sialana F."/>
            <person name="Bilban M."/>
            <person name="Lubec G."/>
        </authorList>
    </citation>
    <scope>NUCLEOTIDE SEQUENCE</scope>
    <source>
        <tissue evidence="3">Skin</tissue>
    </source>
</reference>
<evidence type="ECO:0000256" key="1">
    <source>
        <dbReference type="PROSITE-ProRule" id="PRU00043"/>
    </source>
</evidence>
<dbReference type="GO" id="GO:0005509">
    <property type="term" value="F:calcium ion binding"/>
    <property type="evidence" value="ECO:0007669"/>
    <property type="project" value="UniProtKB-UniRule"/>
</dbReference>
<dbReference type="EMBL" id="HACG01002791">
    <property type="protein sequence ID" value="CEK49656.1"/>
    <property type="molecule type" value="Transcribed_RNA"/>
</dbReference>
<accession>A0A0B6Y1E4</accession>
<name>A0A0B6Y1E4_9EUPU</name>
<dbReference type="InterPro" id="IPR002126">
    <property type="entry name" value="Cadherin-like_dom"/>
</dbReference>
<feature type="domain" description="Cadherin" evidence="2">
    <location>
        <begin position="21"/>
        <end position="86"/>
    </location>
</feature>
<keyword evidence="1" id="KW-0106">Calcium</keyword>
<evidence type="ECO:0000259" key="2">
    <source>
        <dbReference type="PROSITE" id="PS50268"/>
    </source>
</evidence>
<evidence type="ECO:0000313" key="3">
    <source>
        <dbReference type="EMBL" id="CEK49656.1"/>
    </source>
</evidence>
<sequence>DENEQVGTVIATVRAIHTEVLTYSIVPGCASGGSDPGVFSVDETGQIRLMERLDRETTSSYTLFVRAEASTLSPSLVDYMEVNIQVR</sequence>
<dbReference type="Pfam" id="PF00028">
    <property type="entry name" value="Cadherin"/>
    <property type="match status" value="1"/>
</dbReference>
<feature type="non-terminal residue" evidence="3">
    <location>
        <position position="1"/>
    </location>
</feature>
<dbReference type="SUPFAM" id="SSF49313">
    <property type="entry name" value="Cadherin-like"/>
    <property type="match status" value="1"/>
</dbReference>
<organism evidence="3">
    <name type="scientific">Arion vulgaris</name>
    <dbReference type="NCBI Taxonomy" id="1028688"/>
    <lineage>
        <taxon>Eukaryota</taxon>
        <taxon>Metazoa</taxon>
        <taxon>Spiralia</taxon>
        <taxon>Lophotrochozoa</taxon>
        <taxon>Mollusca</taxon>
        <taxon>Gastropoda</taxon>
        <taxon>Heterobranchia</taxon>
        <taxon>Euthyneura</taxon>
        <taxon>Panpulmonata</taxon>
        <taxon>Eupulmonata</taxon>
        <taxon>Stylommatophora</taxon>
        <taxon>Helicina</taxon>
        <taxon>Arionoidea</taxon>
        <taxon>Arionidae</taxon>
        <taxon>Arion</taxon>
    </lineage>
</organism>
<dbReference type="GO" id="GO:0007156">
    <property type="term" value="P:homophilic cell adhesion via plasma membrane adhesion molecules"/>
    <property type="evidence" value="ECO:0007669"/>
    <property type="project" value="InterPro"/>
</dbReference>
<proteinExistence type="predicted"/>
<dbReference type="GO" id="GO:0016020">
    <property type="term" value="C:membrane"/>
    <property type="evidence" value="ECO:0007669"/>
    <property type="project" value="InterPro"/>
</dbReference>
<dbReference type="AlphaFoldDB" id="A0A0B6Y1E4"/>
<feature type="non-terminal residue" evidence="3">
    <location>
        <position position="87"/>
    </location>
</feature>
<dbReference type="Gene3D" id="2.60.40.60">
    <property type="entry name" value="Cadherins"/>
    <property type="match status" value="1"/>
</dbReference>
<dbReference type="PROSITE" id="PS50268">
    <property type="entry name" value="CADHERIN_2"/>
    <property type="match status" value="1"/>
</dbReference>